<accession>A0A0S4QX99</accession>
<sequence length="58" mass="6652">MTQGPVNIQSSFLDLSELSLRDLRHRHDVELDDRLRRILAVIDEPDSRLIGGIRAGWV</sequence>
<evidence type="ECO:0000313" key="1">
    <source>
        <dbReference type="EMBL" id="CUU60229.1"/>
    </source>
</evidence>
<dbReference type="AlphaFoldDB" id="A0A0S4QX99"/>
<evidence type="ECO:0000313" key="2">
    <source>
        <dbReference type="Proteomes" id="UP000198802"/>
    </source>
</evidence>
<dbReference type="EMBL" id="FAOZ01000037">
    <property type="protein sequence ID" value="CUU60229.1"/>
    <property type="molecule type" value="Genomic_DNA"/>
</dbReference>
<dbReference type="Proteomes" id="UP000198802">
    <property type="component" value="Unassembled WGS sequence"/>
</dbReference>
<proteinExistence type="predicted"/>
<name>A0A0S4QX99_9ACTN</name>
<organism evidence="1 2">
    <name type="scientific">Parafrankia irregularis</name>
    <dbReference type="NCBI Taxonomy" id="795642"/>
    <lineage>
        <taxon>Bacteria</taxon>
        <taxon>Bacillati</taxon>
        <taxon>Actinomycetota</taxon>
        <taxon>Actinomycetes</taxon>
        <taxon>Frankiales</taxon>
        <taxon>Frankiaceae</taxon>
        <taxon>Parafrankia</taxon>
    </lineage>
</organism>
<keyword evidence="2" id="KW-1185">Reference proteome</keyword>
<gene>
    <name evidence="1" type="ORF">Ga0074812_13713</name>
</gene>
<dbReference type="RefSeq" id="WP_165615898.1">
    <property type="nucleotide sequence ID" value="NZ_FAOZ01000037.1"/>
</dbReference>
<reference evidence="2" key="1">
    <citation type="submission" date="2015-11" db="EMBL/GenBank/DDBJ databases">
        <authorList>
            <person name="Varghese N."/>
        </authorList>
    </citation>
    <scope>NUCLEOTIDE SEQUENCE [LARGE SCALE GENOMIC DNA]</scope>
    <source>
        <strain evidence="2">DSM 45899</strain>
    </source>
</reference>
<protein>
    <submittedName>
        <fullName evidence="1">Uncharacterized protein</fullName>
    </submittedName>
</protein>